<evidence type="ECO:0000313" key="1">
    <source>
        <dbReference type="EMBL" id="KAI0029917.1"/>
    </source>
</evidence>
<gene>
    <name evidence="1" type="ORF">K488DRAFT_55305</name>
</gene>
<keyword evidence="2" id="KW-1185">Reference proteome</keyword>
<name>A0ACB8QE44_9AGAM</name>
<sequence length="1193" mass="131459">MLLYWGTVTPEGPSQLAALRFGHAVHVHSILIFPKDARPLNQLQDVVSETEPESFKLEVYFNAQPTPSQPVEGKQKMSNVLVPTTLSYVGEPAHFEVPMGTQWATRLLILSGKFEKLSLAIYGEPIADHVRALTTYHPKPLPVPESIPLSSALDPATDRDPTRLAQSLLTLIPDAPPLPLIVRLMFSLKPANDDWDLPEFPYIYPNLEEEGVFDLQAAAQVTNRPVSDEISLESLRKFADRVAGSVGAKSTSQAYDAANLLAHAAPQHPDMARLLVDRLDLRSIFDASTVEDDTLTKLLIAASNPDIARALAEAQVADRLRPEHKARLITRHEGWRVLSDALWNTQADFRIARQFLDEIGTDEPSFGVVLHALIQHSDLNARLAENPVLQDTPLVSDNELEIGSHDEFVAYLRAWLGVACVLSVYAWADSLPVVRGRERALGVLTVWQGFKGYREIVNHLMLSRQMLFRLDCMMDPEDPNRSGVLAERILLTLSHVPTSFQSRHLVKTILGLPSGLAVIDDEERLNLRYLAYLTEDGLEGAIQELSHPPERPISPRDLLALRVAVVILAKELRKGEESELTALRTLWEQKGHGLVFHLVDNLAVLSADIATYFSLTLPPPASPEHIGNLFSAANEVIRQLQELMPAYFLPGRALRSLVIATCDLFACADAADIRFSQGSDESLVAQRSRQRCIDLARLLVGSKEGKSFTYAETAFRTLLRHASSPGSRDPANHVTQVFGLIDYLLPMPQEDAMAVDQEELAVNWVTPILPRVVSDLTSFFHVLDPENRTHLLLRVADIDEGIVGVGEWLVMEELKRLKTAAANVTGSPDDNDVITLLRHYEIVASLRVVYRIVTASTTCSTRLVEYIAGEHEPASALSVAFITILAKHLFSPLLVQIAENVLDMWSPSYDAALRFTFALTFLRGTQCKDKTSPSLSPSSLFKNATNAFEGVPIKVVEPEKLCNEIRDTLITLAFSRELPSPSVATLIIGVLDWLVQQSHAGLPQLSTLRGISADTLGALLDRLAGLLDADALKRLDRIRATLTMRGDDIPVAPSTMMPNAVQLSVYELDSALRSRIPPPMTPKRTTPPHAQNILSLVTVSPPTALLRSPAVTGLTKTYSANDFRMLRQTPSSRQNTSRLPSMHVDVRPRSAVSPAESLLTGHSAKDYEMVSPQMLPAGLPAPSQFGQEGVSEM</sequence>
<comment type="caution">
    <text evidence="1">The sequence shown here is derived from an EMBL/GenBank/DDBJ whole genome shotgun (WGS) entry which is preliminary data.</text>
</comment>
<dbReference type="Proteomes" id="UP000814128">
    <property type="component" value="Unassembled WGS sequence"/>
</dbReference>
<evidence type="ECO:0000313" key="2">
    <source>
        <dbReference type="Proteomes" id="UP000814128"/>
    </source>
</evidence>
<dbReference type="EMBL" id="MU273649">
    <property type="protein sequence ID" value="KAI0029917.1"/>
    <property type="molecule type" value="Genomic_DNA"/>
</dbReference>
<organism evidence="1 2">
    <name type="scientific">Vararia minispora EC-137</name>
    <dbReference type="NCBI Taxonomy" id="1314806"/>
    <lineage>
        <taxon>Eukaryota</taxon>
        <taxon>Fungi</taxon>
        <taxon>Dikarya</taxon>
        <taxon>Basidiomycota</taxon>
        <taxon>Agaricomycotina</taxon>
        <taxon>Agaricomycetes</taxon>
        <taxon>Russulales</taxon>
        <taxon>Lachnocladiaceae</taxon>
        <taxon>Vararia</taxon>
    </lineage>
</organism>
<proteinExistence type="predicted"/>
<reference evidence="1" key="2">
    <citation type="journal article" date="2022" name="New Phytol.">
        <title>Evolutionary transition to the ectomycorrhizal habit in the genomes of a hyperdiverse lineage of mushroom-forming fungi.</title>
        <authorList>
            <person name="Looney B."/>
            <person name="Miyauchi S."/>
            <person name="Morin E."/>
            <person name="Drula E."/>
            <person name="Courty P.E."/>
            <person name="Kohler A."/>
            <person name="Kuo A."/>
            <person name="LaButti K."/>
            <person name="Pangilinan J."/>
            <person name="Lipzen A."/>
            <person name="Riley R."/>
            <person name="Andreopoulos W."/>
            <person name="He G."/>
            <person name="Johnson J."/>
            <person name="Nolan M."/>
            <person name="Tritt A."/>
            <person name="Barry K.W."/>
            <person name="Grigoriev I.V."/>
            <person name="Nagy L.G."/>
            <person name="Hibbett D."/>
            <person name="Henrissat B."/>
            <person name="Matheny P.B."/>
            <person name="Labbe J."/>
            <person name="Martin F.M."/>
        </authorList>
    </citation>
    <scope>NUCLEOTIDE SEQUENCE</scope>
    <source>
        <strain evidence="1">EC-137</strain>
    </source>
</reference>
<protein>
    <submittedName>
        <fullName evidence="1">Uncharacterized protein</fullName>
    </submittedName>
</protein>
<reference evidence="1" key="1">
    <citation type="submission" date="2021-02" db="EMBL/GenBank/DDBJ databases">
        <authorList>
            <consortium name="DOE Joint Genome Institute"/>
            <person name="Ahrendt S."/>
            <person name="Looney B.P."/>
            <person name="Miyauchi S."/>
            <person name="Morin E."/>
            <person name="Drula E."/>
            <person name="Courty P.E."/>
            <person name="Chicoki N."/>
            <person name="Fauchery L."/>
            <person name="Kohler A."/>
            <person name="Kuo A."/>
            <person name="Labutti K."/>
            <person name="Pangilinan J."/>
            <person name="Lipzen A."/>
            <person name="Riley R."/>
            <person name="Andreopoulos W."/>
            <person name="He G."/>
            <person name="Johnson J."/>
            <person name="Barry K.W."/>
            <person name="Grigoriev I.V."/>
            <person name="Nagy L."/>
            <person name="Hibbett D."/>
            <person name="Henrissat B."/>
            <person name="Matheny P.B."/>
            <person name="Labbe J."/>
            <person name="Martin F."/>
        </authorList>
    </citation>
    <scope>NUCLEOTIDE SEQUENCE</scope>
    <source>
        <strain evidence="1">EC-137</strain>
    </source>
</reference>
<accession>A0ACB8QE44</accession>